<comment type="similarity">
    <text evidence="2">Belongs to the THAP1 family.</text>
</comment>
<keyword evidence="9" id="KW-0804">Transcription</keyword>
<comment type="caution">
    <text evidence="14">The sequence shown here is derived from an EMBL/GenBank/DDBJ whole genome shotgun (WGS) entry which is preliminary data.</text>
</comment>
<dbReference type="InterPro" id="IPR026516">
    <property type="entry name" value="THAP1/10"/>
</dbReference>
<dbReference type="EMBL" id="VTPC01007662">
    <property type="protein sequence ID" value="KAF2893786.1"/>
    <property type="molecule type" value="Genomic_DNA"/>
</dbReference>
<feature type="domain" description="THAP-type" evidence="13">
    <location>
        <begin position="1"/>
        <end position="82"/>
    </location>
</feature>
<organism evidence="14 15">
    <name type="scientific">Ignelater luminosus</name>
    <name type="common">Cucubano</name>
    <name type="synonym">Pyrophorus luminosus</name>
    <dbReference type="NCBI Taxonomy" id="2038154"/>
    <lineage>
        <taxon>Eukaryota</taxon>
        <taxon>Metazoa</taxon>
        <taxon>Ecdysozoa</taxon>
        <taxon>Arthropoda</taxon>
        <taxon>Hexapoda</taxon>
        <taxon>Insecta</taxon>
        <taxon>Pterygota</taxon>
        <taxon>Neoptera</taxon>
        <taxon>Endopterygota</taxon>
        <taxon>Coleoptera</taxon>
        <taxon>Polyphaga</taxon>
        <taxon>Elateriformia</taxon>
        <taxon>Elateroidea</taxon>
        <taxon>Elateridae</taxon>
        <taxon>Agrypninae</taxon>
        <taxon>Pyrophorini</taxon>
        <taxon>Ignelater</taxon>
    </lineage>
</organism>
<evidence type="ECO:0000256" key="2">
    <source>
        <dbReference type="ARBA" id="ARBA00006177"/>
    </source>
</evidence>
<reference evidence="14" key="1">
    <citation type="submission" date="2019-08" db="EMBL/GenBank/DDBJ databases">
        <title>The genome of the North American firefly Photinus pyralis.</title>
        <authorList>
            <consortium name="Photinus pyralis genome working group"/>
            <person name="Fallon T.R."/>
            <person name="Sander Lower S.E."/>
            <person name="Weng J.-K."/>
        </authorList>
    </citation>
    <scope>NUCLEOTIDE SEQUENCE</scope>
    <source>
        <strain evidence="14">TRF0915ILg1</strain>
        <tissue evidence="14">Whole body</tissue>
    </source>
</reference>
<accession>A0A8K0CYJ6</accession>
<proteinExistence type="inferred from homology"/>
<keyword evidence="11" id="KW-0131">Cell cycle</keyword>
<name>A0A8K0CYJ6_IGNLU</name>
<keyword evidence="6" id="KW-0805">Transcription regulation</keyword>
<dbReference type="SMART" id="SM00980">
    <property type="entry name" value="THAP"/>
    <property type="match status" value="1"/>
</dbReference>
<evidence type="ECO:0000256" key="8">
    <source>
        <dbReference type="ARBA" id="ARBA00023125"/>
    </source>
</evidence>
<evidence type="ECO:0000313" key="14">
    <source>
        <dbReference type="EMBL" id="KAF2893786.1"/>
    </source>
</evidence>
<dbReference type="Proteomes" id="UP000801492">
    <property type="component" value="Unassembled WGS sequence"/>
</dbReference>
<keyword evidence="8 12" id="KW-0238">DNA-binding</keyword>
<dbReference type="Pfam" id="PF05485">
    <property type="entry name" value="THAP"/>
    <property type="match status" value="1"/>
</dbReference>
<evidence type="ECO:0000256" key="12">
    <source>
        <dbReference type="PROSITE-ProRule" id="PRU00309"/>
    </source>
</evidence>
<dbReference type="GO" id="GO:0005654">
    <property type="term" value="C:nucleoplasm"/>
    <property type="evidence" value="ECO:0007669"/>
    <property type="project" value="UniProtKB-SubCell"/>
</dbReference>
<gene>
    <name evidence="14" type="ORF">ILUMI_12390</name>
</gene>
<keyword evidence="4 12" id="KW-0863">Zinc-finger</keyword>
<dbReference type="AlphaFoldDB" id="A0A8K0CYJ6"/>
<evidence type="ECO:0000256" key="9">
    <source>
        <dbReference type="ARBA" id="ARBA00023163"/>
    </source>
</evidence>
<evidence type="ECO:0000256" key="3">
    <source>
        <dbReference type="ARBA" id="ARBA00022723"/>
    </source>
</evidence>
<evidence type="ECO:0000256" key="5">
    <source>
        <dbReference type="ARBA" id="ARBA00022833"/>
    </source>
</evidence>
<evidence type="ECO:0000256" key="10">
    <source>
        <dbReference type="ARBA" id="ARBA00023242"/>
    </source>
</evidence>
<comment type="subcellular location">
    <subcellularLocation>
        <location evidence="1">Nucleus</location>
        <location evidence="1">Nucleoplasm</location>
    </subcellularLocation>
</comment>
<dbReference type="OrthoDB" id="7312725at2759"/>
<keyword evidence="10" id="KW-0539">Nucleus</keyword>
<keyword evidence="5" id="KW-0862">Zinc</keyword>
<evidence type="ECO:0000256" key="6">
    <source>
        <dbReference type="ARBA" id="ARBA00023015"/>
    </source>
</evidence>
<dbReference type="PANTHER" id="PTHR46600">
    <property type="entry name" value="THAP DOMAIN-CONTAINING"/>
    <property type="match status" value="1"/>
</dbReference>
<protein>
    <recommendedName>
        <fullName evidence="13">THAP-type domain-containing protein</fullName>
    </recommendedName>
</protein>
<evidence type="ECO:0000256" key="4">
    <source>
        <dbReference type="ARBA" id="ARBA00022771"/>
    </source>
</evidence>
<keyword evidence="15" id="KW-1185">Reference proteome</keyword>
<evidence type="ECO:0000256" key="1">
    <source>
        <dbReference type="ARBA" id="ARBA00004642"/>
    </source>
</evidence>
<dbReference type="Gene3D" id="6.20.210.20">
    <property type="entry name" value="THAP domain"/>
    <property type="match status" value="1"/>
</dbReference>
<dbReference type="PANTHER" id="PTHR46600:SF1">
    <property type="entry name" value="THAP DOMAIN-CONTAINING PROTEIN 1"/>
    <property type="match status" value="1"/>
</dbReference>
<evidence type="ECO:0000256" key="7">
    <source>
        <dbReference type="ARBA" id="ARBA00023054"/>
    </source>
</evidence>
<evidence type="ECO:0000256" key="11">
    <source>
        <dbReference type="ARBA" id="ARBA00023306"/>
    </source>
</evidence>
<dbReference type="GO" id="GO:0008270">
    <property type="term" value="F:zinc ion binding"/>
    <property type="evidence" value="ECO:0007669"/>
    <property type="project" value="UniProtKB-KW"/>
</dbReference>
<dbReference type="InterPro" id="IPR038441">
    <property type="entry name" value="THAP_Znf_sf"/>
</dbReference>
<dbReference type="GO" id="GO:0043565">
    <property type="term" value="F:sequence-specific DNA binding"/>
    <property type="evidence" value="ECO:0007669"/>
    <property type="project" value="InterPro"/>
</dbReference>
<evidence type="ECO:0000259" key="13">
    <source>
        <dbReference type="PROSITE" id="PS50950"/>
    </source>
</evidence>
<evidence type="ECO:0000313" key="15">
    <source>
        <dbReference type="Proteomes" id="UP000801492"/>
    </source>
</evidence>
<dbReference type="SUPFAM" id="SSF57716">
    <property type="entry name" value="Glucocorticoid receptor-like (DNA-binding domain)"/>
    <property type="match status" value="1"/>
</dbReference>
<dbReference type="SMART" id="SM00692">
    <property type="entry name" value="DM3"/>
    <property type="match status" value="1"/>
</dbReference>
<sequence>MPTVCCVPNCHSNRSRYGPYVSVFRFPTNDKVKSYWEKAIGNDFKANSSSRICIEHFEDKYVCGTRTNSRLLLKRSAVPTLFMPKLIFEEPYFSFEYLSENYKQFIIDKDYYANVTDDLICFYKIDFSAVPTITSSVKIFKNMEFEILKHDKTLPENLNVEFTKINEKEQLLYLLQNLKAFEEGKEITKK</sequence>
<keyword evidence="3" id="KW-0479">Metal-binding</keyword>
<keyword evidence="7" id="KW-0175">Coiled coil</keyword>
<dbReference type="PROSITE" id="PS50950">
    <property type="entry name" value="ZF_THAP"/>
    <property type="match status" value="1"/>
</dbReference>
<dbReference type="InterPro" id="IPR006612">
    <property type="entry name" value="THAP_Znf"/>
</dbReference>